<comment type="similarity">
    <text evidence="8">Belongs to the protein kinase superfamily. Ser/Thr protein kinase family. CDPK subfamily.</text>
</comment>
<dbReference type="SMART" id="SM00220">
    <property type="entry name" value="S_TKc"/>
    <property type="match status" value="1"/>
</dbReference>
<gene>
    <name evidence="13" type="ORF">HBR001_LOCUS8113</name>
</gene>
<evidence type="ECO:0000256" key="6">
    <source>
        <dbReference type="ARBA" id="ARBA00022837"/>
    </source>
</evidence>
<dbReference type="FunFam" id="1.10.510.10:FF:000571">
    <property type="entry name" value="Maternal embryonic leucine zipper kinase"/>
    <property type="match status" value="1"/>
</dbReference>
<accession>A0AAV0UTS0</accession>
<dbReference type="PROSITE" id="PS00108">
    <property type="entry name" value="PROTEIN_KINASE_ST"/>
    <property type="match status" value="1"/>
</dbReference>
<dbReference type="PROSITE" id="PS50222">
    <property type="entry name" value="EF_HAND_2"/>
    <property type="match status" value="4"/>
</dbReference>
<dbReference type="Pfam" id="PF13499">
    <property type="entry name" value="EF-hand_7"/>
    <property type="match status" value="2"/>
</dbReference>
<feature type="binding site" evidence="9">
    <location>
        <position position="114"/>
    </location>
    <ligand>
        <name>ATP</name>
        <dbReference type="ChEBI" id="CHEBI:30616"/>
    </ligand>
</feature>
<dbReference type="Pfam" id="PF00069">
    <property type="entry name" value="Pkinase"/>
    <property type="match status" value="1"/>
</dbReference>
<keyword evidence="6" id="KW-0106">Calcium</keyword>
<dbReference type="PROSITE" id="PS00018">
    <property type="entry name" value="EF_HAND_1"/>
    <property type="match status" value="4"/>
</dbReference>
<dbReference type="GO" id="GO:0005509">
    <property type="term" value="F:calcium ion binding"/>
    <property type="evidence" value="ECO:0007669"/>
    <property type="project" value="InterPro"/>
</dbReference>
<dbReference type="SMART" id="SM00054">
    <property type="entry name" value="EFh"/>
    <property type="match status" value="4"/>
</dbReference>
<dbReference type="PROSITE" id="PS50011">
    <property type="entry name" value="PROTEIN_KINASE_DOM"/>
    <property type="match status" value="1"/>
</dbReference>
<evidence type="ECO:0000259" key="12">
    <source>
        <dbReference type="PROSITE" id="PS50222"/>
    </source>
</evidence>
<dbReference type="Gene3D" id="3.30.200.20">
    <property type="entry name" value="Phosphorylase Kinase, domain 1"/>
    <property type="match status" value="1"/>
</dbReference>
<dbReference type="InterPro" id="IPR008271">
    <property type="entry name" value="Ser/Thr_kinase_AS"/>
</dbReference>
<keyword evidence="3" id="KW-0808">Transferase</keyword>
<evidence type="ECO:0000256" key="7">
    <source>
        <dbReference type="ARBA" id="ARBA00022840"/>
    </source>
</evidence>
<keyword evidence="5" id="KW-0418">Kinase</keyword>
<dbReference type="PANTHER" id="PTHR24349">
    <property type="entry name" value="SERINE/THREONINE-PROTEIN KINASE"/>
    <property type="match status" value="1"/>
</dbReference>
<organism evidence="13 14">
    <name type="scientific">Hyaloperonospora brassicae</name>
    <name type="common">Brassica downy mildew</name>
    <name type="synonym">Peronospora brassicae</name>
    <dbReference type="NCBI Taxonomy" id="162125"/>
    <lineage>
        <taxon>Eukaryota</taxon>
        <taxon>Sar</taxon>
        <taxon>Stramenopiles</taxon>
        <taxon>Oomycota</taxon>
        <taxon>Peronosporomycetes</taxon>
        <taxon>Peronosporales</taxon>
        <taxon>Peronosporaceae</taxon>
        <taxon>Hyaloperonospora</taxon>
    </lineage>
</organism>
<keyword evidence="4 9" id="KW-0547">Nucleotide-binding</keyword>
<evidence type="ECO:0000256" key="3">
    <source>
        <dbReference type="ARBA" id="ARBA00022679"/>
    </source>
</evidence>
<dbReference type="InterPro" id="IPR011009">
    <property type="entry name" value="Kinase-like_dom_sf"/>
</dbReference>
<comment type="cofactor">
    <cofactor evidence="1">
        <name>Mg(2+)</name>
        <dbReference type="ChEBI" id="CHEBI:18420"/>
    </cofactor>
</comment>
<evidence type="ECO:0008006" key="15">
    <source>
        <dbReference type="Google" id="ProtNLM"/>
    </source>
</evidence>
<dbReference type="CDD" id="cd00051">
    <property type="entry name" value="EFh"/>
    <property type="match status" value="2"/>
</dbReference>
<feature type="domain" description="EF-hand" evidence="12">
    <location>
        <begin position="482"/>
        <end position="517"/>
    </location>
</feature>
<dbReference type="InterPro" id="IPR002048">
    <property type="entry name" value="EF_hand_dom"/>
</dbReference>
<evidence type="ECO:0000256" key="10">
    <source>
        <dbReference type="SAM" id="MobiDB-lite"/>
    </source>
</evidence>
<dbReference type="CDD" id="cd05117">
    <property type="entry name" value="STKc_CAMK"/>
    <property type="match status" value="1"/>
</dbReference>
<keyword evidence="7 9" id="KW-0067">ATP-binding</keyword>
<dbReference type="Gene3D" id="1.10.510.10">
    <property type="entry name" value="Transferase(Phosphotransferase) domain 1"/>
    <property type="match status" value="1"/>
</dbReference>
<dbReference type="Gene3D" id="1.10.238.10">
    <property type="entry name" value="EF-hand"/>
    <property type="match status" value="2"/>
</dbReference>
<dbReference type="InterPro" id="IPR018247">
    <property type="entry name" value="EF_Hand_1_Ca_BS"/>
</dbReference>
<comment type="caution">
    <text evidence="13">The sequence shown here is derived from an EMBL/GenBank/DDBJ whole genome shotgun (WGS) entry which is preliminary data.</text>
</comment>
<evidence type="ECO:0000259" key="11">
    <source>
        <dbReference type="PROSITE" id="PS50011"/>
    </source>
</evidence>
<name>A0AAV0UTS0_HYABA</name>
<evidence type="ECO:0000256" key="1">
    <source>
        <dbReference type="ARBA" id="ARBA00001946"/>
    </source>
</evidence>
<dbReference type="FunFam" id="1.10.238.10:FF:000001">
    <property type="entry name" value="Calmodulin 1"/>
    <property type="match status" value="1"/>
</dbReference>
<protein>
    <recommendedName>
        <fullName evidence="15">Calmodulin</fullName>
    </recommendedName>
</protein>
<evidence type="ECO:0000256" key="5">
    <source>
        <dbReference type="ARBA" id="ARBA00022777"/>
    </source>
</evidence>
<feature type="domain" description="EF-hand" evidence="12">
    <location>
        <begin position="407"/>
        <end position="442"/>
    </location>
</feature>
<dbReference type="InterPro" id="IPR050205">
    <property type="entry name" value="CDPK_Ser/Thr_kinases"/>
</dbReference>
<proteinExistence type="inferred from homology"/>
<dbReference type="GO" id="GO:0005524">
    <property type="term" value="F:ATP binding"/>
    <property type="evidence" value="ECO:0007669"/>
    <property type="project" value="UniProtKB-UniRule"/>
</dbReference>
<keyword evidence="14" id="KW-1185">Reference proteome</keyword>
<dbReference type="InterPro" id="IPR000719">
    <property type="entry name" value="Prot_kinase_dom"/>
</dbReference>
<evidence type="ECO:0000256" key="2">
    <source>
        <dbReference type="ARBA" id="ARBA00022527"/>
    </source>
</evidence>
<reference evidence="13" key="1">
    <citation type="submission" date="2022-12" db="EMBL/GenBank/DDBJ databases">
        <authorList>
            <person name="Webb A."/>
        </authorList>
    </citation>
    <scope>NUCLEOTIDE SEQUENCE</scope>
    <source>
        <strain evidence="13">Hp1</strain>
    </source>
</reference>
<evidence type="ECO:0000313" key="13">
    <source>
        <dbReference type="EMBL" id="CAI5740315.1"/>
    </source>
</evidence>
<dbReference type="InterPro" id="IPR011992">
    <property type="entry name" value="EF-hand-dom_pair"/>
</dbReference>
<keyword evidence="2" id="KW-0723">Serine/threonine-protein kinase</keyword>
<feature type="domain" description="EF-hand" evidence="12">
    <location>
        <begin position="443"/>
        <end position="478"/>
    </location>
</feature>
<dbReference type="PROSITE" id="PS00107">
    <property type="entry name" value="PROTEIN_KINASE_ATP"/>
    <property type="match status" value="1"/>
</dbReference>
<evidence type="ECO:0000256" key="4">
    <source>
        <dbReference type="ARBA" id="ARBA00022741"/>
    </source>
</evidence>
<feature type="domain" description="Protein kinase" evidence="11">
    <location>
        <begin position="85"/>
        <end position="345"/>
    </location>
</feature>
<dbReference type="GO" id="GO:0004674">
    <property type="term" value="F:protein serine/threonine kinase activity"/>
    <property type="evidence" value="ECO:0007669"/>
    <property type="project" value="UniProtKB-KW"/>
</dbReference>
<evidence type="ECO:0000256" key="9">
    <source>
        <dbReference type="PROSITE-ProRule" id="PRU10141"/>
    </source>
</evidence>
<dbReference type="SUPFAM" id="SSF56112">
    <property type="entry name" value="Protein kinase-like (PK-like)"/>
    <property type="match status" value="1"/>
</dbReference>
<sequence length="554" mass="61249">MSRASARRFRRPQPSGGGASGGHLKPVHTASGKRPGDRGRVATATVALGVATFMSHDPSRSDVEWGSKGRDAWGTSATMEQKGRYVLMKELGRGGFAVVRLAMDMDTQKLLAAKIFDPQSSSKESIQAEIDVMKLLGTHENIVSLYDVLDLDDETIMLTEFVAGGELFDYIVDMGSVSEKDAAHLLCGVCRALDYVHNRGVCHRDLKPENVLLTDRSATPNVKLADFGTSRRQRRGEQIVEQCPTGTLAYWAPEIVTRQPQDLSVDMWAFGVLAYIALTGVHPFDPRGDKSDAEIVKDIATGRYDVENKWYRSLSTTAKDFLTCLLDADPAKRLTAQQAMQHPWLRCTTTSVEPFDSGHCQRLKSYQRLQHLRANVLAVIMSVQHAKFGNTLGASKDEIASRQTTAVNMDMFKETFDLLDKDESGCIDRDELEHTLLALGQQLSSSAIDDIMQQADTNGDGKISFAEFVSMMNERLFRRGNLTTGDLKAAFDTFDANHDGLISSSELEHVFHVLGNKRMSDGEICKIIDGADKNEDGMIDYTEFCALMQQDAQT</sequence>
<dbReference type="AlphaFoldDB" id="A0AAV0UTS0"/>
<dbReference type="SUPFAM" id="SSF47473">
    <property type="entry name" value="EF-hand"/>
    <property type="match status" value="1"/>
</dbReference>
<evidence type="ECO:0000313" key="14">
    <source>
        <dbReference type="Proteomes" id="UP001162031"/>
    </source>
</evidence>
<feature type="compositionally biased region" description="Basic residues" evidence="10">
    <location>
        <begin position="1"/>
        <end position="11"/>
    </location>
</feature>
<dbReference type="InterPro" id="IPR017441">
    <property type="entry name" value="Protein_kinase_ATP_BS"/>
</dbReference>
<feature type="domain" description="EF-hand" evidence="12">
    <location>
        <begin position="519"/>
        <end position="554"/>
    </location>
</feature>
<dbReference type="EMBL" id="CANTFL010001444">
    <property type="protein sequence ID" value="CAI5740315.1"/>
    <property type="molecule type" value="Genomic_DNA"/>
</dbReference>
<evidence type="ECO:0000256" key="8">
    <source>
        <dbReference type="ARBA" id="ARBA00024334"/>
    </source>
</evidence>
<dbReference type="Proteomes" id="UP001162031">
    <property type="component" value="Unassembled WGS sequence"/>
</dbReference>
<feature type="region of interest" description="Disordered" evidence="10">
    <location>
        <begin position="1"/>
        <end position="39"/>
    </location>
</feature>